<accession>A0A1A5YQB5</accession>
<evidence type="ECO:0000313" key="2">
    <source>
        <dbReference type="Proteomes" id="UP000092024"/>
    </source>
</evidence>
<proteinExistence type="predicted"/>
<dbReference type="EMBL" id="LYPA01000031">
    <property type="protein sequence ID" value="OBR67812.1"/>
    <property type="molecule type" value="Genomic_DNA"/>
</dbReference>
<dbReference type="OrthoDB" id="2624402at2"/>
<sequence length="168" mass="18461">MESPQVKQALRAISFEEYVQKGTLPRCFPEGMSITLEQANVAADEVWEDGGAKVFSFNYEGYSVNITFCCDSAAYLFDSVDIWSGTEAGASKFGHLYTLEGARGLAGQLGINLLGFQIEDEYVGLFPSAVTVHYLKRGNKWNLVKAAGAYRSYEDTLASLQRIANVCD</sequence>
<keyword evidence="2" id="KW-1185">Reference proteome</keyword>
<dbReference type="Proteomes" id="UP000092024">
    <property type="component" value="Unassembled WGS sequence"/>
</dbReference>
<name>A0A1A5YQB5_9BACL</name>
<organism evidence="1 2">
    <name type="scientific">Paenibacillus oryzae</name>
    <dbReference type="NCBI Taxonomy" id="1844972"/>
    <lineage>
        <taxon>Bacteria</taxon>
        <taxon>Bacillati</taxon>
        <taxon>Bacillota</taxon>
        <taxon>Bacilli</taxon>
        <taxon>Bacillales</taxon>
        <taxon>Paenibacillaceae</taxon>
        <taxon>Paenibacillus</taxon>
    </lineage>
</organism>
<reference evidence="1 2" key="1">
    <citation type="submission" date="2016-05" db="EMBL/GenBank/DDBJ databases">
        <title>Paenibacillus oryzae. sp. nov., isolated from the rice root.</title>
        <authorList>
            <person name="Zhang J."/>
            <person name="Zhang X."/>
        </authorList>
    </citation>
    <scope>NUCLEOTIDE SEQUENCE [LARGE SCALE GENOMIC DNA]</scope>
    <source>
        <strain evidence="1 2">1DrF-4</strain>
    </source>
</reference>
<protein>
    <submittedName>
        <fullName evidence="1">Uncharacterized protein</fullName>
    </submittedName>
</protein>
<evidence type="ECO:0000313" key="1">
    <source>
        <dbReference type="EMBL" id="OBR67812.1"/>
    </source>
</evidence>
<gene>
    <name evidence="1" type="ORF">A7K91_08775</name>
</gene>
<dbReference type="AlphaFoldDB" id="A0A1A5YQB5"/>
<comment type="caution">
    <text evidence="1">The sequence shown here is derived from an EMBL/GenBank/DDBJ whole genome shotgun (WGS) entry which is preliminary data.</text>
</comment>
<dbReference type="RefSeq" id="WP_068680204.1">
    <property type="nucleotide sequence ID" value="NZ_LYPA01000031.1"/>
</dbReference>